<dbReference type="PROSITE" id="PS50846">
    <property type="entry name" value="HMA_2"/>
    <property type="match status" value="1"/>
</dbReference>
<proteinExistence type="predicted"/>
<feature type="compositionally biased region" description="Basic and acidic residues" evidence="2">
    <location>
        <begin position="132"/>
        <end position="167"/>
    </location>
</feature>
<sequence length="283" mass="31236">MEMASIDEMMSHKNKEPKWMTEEIGGKGNNKSKSNNKADNKESSTPSKPKTPAVPKTDFKVKMCCQKCEEIATEEAGEVDGVISVITDASKSRVTVTGFADAAAVLKKLKKKVNSKAAYWPQDLPNSKKHVTFKEESGEGGGKGDKGDNVKSQKAETGKGENRKGEQGESTNNMEQGEAKKANKKGGNNSKDLQGTLPPFEYMSIDPRGFQPVDPWARGGGYGPHNYESHVDPKERLQGGYQPKPSYFSNYRPSQSYPANYRSTDEYSNQPITNPAYIKQIYY</sequence>
<feature type="compositionally biased region" description="Basic and acidic residues" evidence="2">
    <location>
        <begin position="9"/>
        <end position="25"/>
    </location>
</feature>
<gene>
    <name evidence="4" type="ORF">CSSPTR1EN2_LOCUS3561</name>
</gene>
<name>A0ABP0THE2_9BRYO</name>
<evidence type="ECO:0000256" key="1">
    <source>
        <dbReference type="ARBA" id="ARBA00022723"/>
    </source>
</evidence>
<keyword evidence="1" id="KW-0479">Metal-binding</keyword>
<reference evidence="4" key="1">
    <citation type="submission" date="2024-02" db="EMBL/GenBank/DDBJ databases">
        <authorList>
            <consortium name="ELIXIR-Norway"/>
            <consortium name="Elixir Norway"/>
        </authorList>
    </citation>
    <scope>NUCLEOTIDE SEQUENCE</scope>
</reference>
<accession>A0ABP0THE2</accession>
<keyword evidence="5" id="KW-1185">Reference proteome</keyword>
<dbReference type="PANTHER" id="PTHR22814">
    <property type="entry name" value="COPPER TRANSPORT PROTEIN ATOX1-RELATED"/>
    <property type="match status" value="1"/>
</dbReference>
<feature type="region of interest" description="Disordered" evidence="2">
    <location>
        <begin position="224"/>
        <end position="271"/>
    </location>
</feature>
<evidence type="ECO:0000313" key="5">
    <source>
        <dbReference type="Proteomes" id="UP001497512"/>
    </source>
</evidence>
<dbReference type="EMBL" id="OZ019903">
    <property type="protein sequence ID" value="CAK9196613.1"/>
    <property type="molecule type" value="Genomic_DNA"/>
</dbReference>
<dbReference type="InterPro" id="IPR006121">
    <property type="entry name" value="HMA_dom"/>
</dbReference>
<evidence type="ECO:0000313" key="4">
    <source>
        <dbReference type="EMBL" id="CAK9196613.1"/>
    </source>
</evidence>
<protein>
    <recommendedName>
        <fullName evidence="3">HMA domain-containing protein</fullName>
    </recommendedName>
</protein>
<feature type="compositionally biased region" description="Basic and acidic residues" evidence="2">
    <location>
        <begin position="227"/>
        <end position="237"/>
    </location>
</feature>
<feature type="compositionally biased region" description="Polar residues" evidence="2">
    <location>
        <begin position="247"/>
        <end position="271"/>
    </location>
</feature>
<dbReference type="SUPFAM" id="SSF55008">
    <property type="entry name" value="HMA, heavy metal-associated domain"/>
    <property type="match status" value="1"/>
</dbReference>
<evidence type="ECO:0000259" key="3">
    <source>
        <dbReference type="PROSITE" id="PS50846"/>
    </source>
</evidence>
<feature type="domain" description="HMA" evidence="3">
    <location>
        <begin position="54"/>
        <end position="118"/>
    </location>
</feature>
<dbReference type="PANTHER" id="PTHR22814:SF336">
    <property type="entry name" value="HEAVY METAL-ASSOCIATED ISOPRENYLATED PLANT PROTEIN 23"/>
    <property type="match status" value="1"/>
</dbReference>
<dbReference type="InterPro" id="IPR036163">
    <property type="entry name" value="HMA_dom_sf"/>
</dbReference>
<feature type="region of interest" description="Disordered" evidence="2">
    <location>
        <begin position="119"/>
        <end position="206"/>
    </location>
</feature>
<dbReference type="Gene3D" id="3.30.70.100">
    <property type="match status" value="1"/>
</dbReference>
<dbReference type="Proteomes" id="UP001497512">
    <property type="component" value="Chromosome 11"/>
</dbReference>
<evidence type="ECO:0000256" key="2">
    <source>
        <dbReference type="SAM" id="MobiDB-lite"/>
    </source>
</evidence>
<feature type="region of interest" description="Disordered" evidence="2">
    <location>
        <begin position="1"/>
        <end position="56"/>
    </location>
</feature>
<organism evidence="4 5">
    <name type="scientific">Sphagnum troendelagicum</name>
    <dbReference type="NCBI Taxonomy" id="128251"/>
    <lineage>
        <taxon>Eukaryota</taxon>
        <taxon>Viridiplantae</taxon>
        <taxon>Streptophyta</taxon>
        <taxon>Embryophyta</taxon>
        <taxon>Bryophyta</taxon>
        <taxon>Sphagnophytina</taxon>
        <taxon>Sphagnopsida</taxon>
        <taxon>Sphagnales</taxon>
        <taxon>Sphagnaceae</taxon>
        <taxon>Sphagnum</taxon>
    </lineage>
</organism>